<reference evidence="2 3" key="1">
    <citation type="submission" date="2015-06" db="EMBL/GenBank/DDBJ databases">
        <title>A Comprehensive Approach to Explore the Metabolic and Phylogenetic Diversity of Bacterial Steroid Degradation in the Environment: Testosterone as an Example.</title>
        <authorList>
            <person name="Yang F.-C."/>
            <person name="Chen Y.-L."/>
            <person name="Yu C.-P."/>
            <person name="Tang S.-L."/>
            <person name="Wang P.-H."/>
            <person name="Ismail W."/>
            <person name="Wang C.-H."/>
            <person name="Yang C.-Y."/>
            <person name="Chiang Y.-R."/>
        </authorList>
    </citation>
    <scope>NUCLEOTIDE SEQUENCE [LARGE SCALE GENOMIC DNA]</scope>
    <source>
        <strain evidence="2 3">DSM 18526</strain>
    </source>
</reference>
<dbReference type="Pfam" id="PF03413">
    <property type="entry name" value="PepSY"/>
    <property type="match status" value="1"/>
</dbReference>
<dbReference type="STRING" id="465721.ACG33_02045"/>
<dbReference type="AlphaFoldDB" id="A0A127F8M2"/>
<name>A0A127F8M2_STEDE</name>
<evidence type="ECO:0000259" key="1">
    <source>
        <dbReference type="Pfam" id="PF03413"/>
    </source>
</evidence>
<evidence type="ECO:0000313" key="2">
    <source>
        <dbReference type="EMBL" id="AMN45910.1"/>
    </source>
</evidence>
<organism evidence="2 3">
    <name type="scientific">Steroidobacter denitrificans</name>
    <dbReference type="NCBI Taxonomy" id="465721"/>
    <lineage>
        <taxon>Bacteria</taxon>
        <taxon>Pseudomonadati</taxon>
        <taxon>Pseudomonadota</taxon>
        <taxon>Gammaproteobacteria</taxon>
        <taxon>Steroidobacterales</taxon>
        <taxon>Steroidobacteraceae</taxon>
        <taxon>Steroidobacter</taxon>
    </lineage>
</organism>
<keyword evidence="3" id="KW-1185">Reference proteome</keyword>
<feature type="domain" description="PepSY" evidence="1">
    <location>
        <begin position="35"/>
        <end position="94"/>
    </location>
</feature>
<accession>A0A127F8M2</accession>
<gene>
    <name evidence="2" type="ORF">ACG33_02045</name>
</gene>
<dbReference type="Proteomes" id="UP000070250">
    <property type="component" value="Chromosome"/>
</dbReference>
<dbReference type="KEGG" id="sdf:ACG33_02045"/>
<evidence type="ECO:0000313" key="3">
    <source>
        <dbReference type="Proteomes" id="UP000070250"/>
    </source>
</evidence>
<proteinExistence type="predicted"/>
<dbReference type="EMBL" id="CP011971">
    <property type="protein sequence ID" value="AMN45910.1"/>
    <property type="molecule type" value="Genomic_DNA"/>
</dbReference>
<protein>
    <recommendedName>
        <fullName evidence="1">PepSY domain-containing protein</fullName>
    </recommendedName>
</protein>
<dbReference type="Gene3D" id="3.10.450.40">
    <property type="match status" value="1"/>
</dbReference>
<dbReference type="InterPro" id="IPR025711">
    <property type="entry name" value="PepSY"/>
</dbReference>
<sequence length="96" mass="10557">MLALALSTGGTNSAVFAKDKEHDVIHDALRRGEVLSLAKILTIAERHVPGEVIEVELEDGKRAALIYEIKILTPTGRIREIEIDARTGKVLKIEDD</sequence>